<dbReference type="Gene3D" id="1.20.5.1930">
    <property type="match status" value="1"/>
</dbReference>
<dbReference type="InterPro" id="IPR011990">
    <property type="entry name" value="TPR-like_helical_dom_sf"/>
</dbReference>
<dbReference type="KEGG" id="oho:Oweho_3477"/>
<keyword evidence="9" id="KW-0472">Membrane</keyword>
<dbReference type="Pfam" id="PF02518">
    <property type="entry name" value="HATPase_c"/>
    <property type="match status" value="1"/>
</dbReference>
<proteinExistence type="predicted"/>
<evidence type="ECO:0000256" key="6">
    <source>
        <dbReference type="ARBA" id="ARBA00022777"/>
    </source>
</evidence>
<dbReference type="Pfam" id="PF07730">
    <property type="entry name" value="HisKA_3"/>
    <property type="match status" value="1"/>
</dbReference>
<accession>G8R6G3</accession>
<dbReference type="Gene3D" id="3.30.565.10">
    <property type="entry name" value="Histidine kinase-like ATPase, C-terminal domain"/>
    <property type="match status" value="1"/>
</dbReference>
<evidence type="ECO:0000256" key="10">
    <source>
        <dbReference type="SAM" id="SignalP"/>
    </source>
</evidence>
<dbReference type="InterPro" id="IPR005467">
    <property type="entry name" value="His_kinase_dom"/>
</dbReference>
<evidence type="ECO:0000256" key="9">
    <source>
        <dbReference type="SAM" id="Phobius"/>
    </source>
</evidence>
<dbReference type="InterPro" id="IPR050482">
    <property type="entry name" value="Sensor_HK_TwoCompSys"/>
</dbReference>
<protein>
    <recommendedName>
        <fullName evidence="2">histidine kinase</fullName>
        <ecNumber evidence="2">2.7.13.3</ecNumber>
    </recommendedName>
</protein>
<feature type="transmembrane region" description="Helical" evidence="9">
    <location>
        <begin position="430"/>
        <end position="450"/>
    </location>
</feature>
<dbReference type="GO" id="GO:0046983">
    <property type="term" value="F:protein dimerization activity"/>
    <property type="evidence" value="ECO:0007669"/>
    <property type="project" value="InterPro"/>
</dbReference>
<dbReference type="PANTHER" id="PTHR24421:SF10">
    <property type="entry name" value="NITRATE_NITRITE SENSOR PROTEIN NARQ"/>
    <property type="match status" value="1"/>
</dbReference>
<keyword evidence="8" id="KW-0902">Two-component regulatory system</keyword>
<evidence type="ECO:0000256" key="1">
    <source>
        <dbReference type="ARBA" id="ARBA00000085"/>
    </source>
</evidence>
<evidence type="ECO:0000256" key="5">
    <source>
        <dbReference type="ARBA" id="ARBA00022741"/>
    </source>
</evidence>
<dbReference type="PANTHER" id="PTHR24421">
    <property type="entry name" value="NITRATE/NITRITE SENSOR PROTEIN NARX-RELATED"/>
    <property type="match status" value="1"/>
</dbReference>
<evidence type="ECO:0000256" key="8">
    <source>
        <dbReference type="ARBA" id="ARBA00023012"/>
    </source>
</evidence>
<feature type="signal peptide" evidence="10">
    <location>
        <begin position="1"/>
        <end position="26"/>
    </location>
</feature>
<gene>
    <name evidence="12" type="ordered locus">Oweho_3477</name>
</gene>
<dbReference type="OrthoDB" id="9778366at2"/>
<dbReference type="EC" id="2.7.13.3" evidence="2"/>
<comment type="catalytic activity">
    <reaction evidence="1">
        <text>ATP + protein L-histidine = ADP + protein N-phospho-L-histidine.</text>
        <dbReference type="EC" id="2.7.13.3"/>
    </reaction>
</comment>
<dbReference type="HOGENOM" id="CLU_000445_106_2_10"/>
<dbReference type="eggNOG" id="COG4585">
    <property type="taxonomic scope" value="Bacteria"/>
</dbReference>
<keyword evidence="4" id="KW-0808">Transferase</keyword>
<evidence type="ECO:0000256" key="3">
    <source>
        <dbReference type="ARBA" id="ARBA00022553"/>
    </source>
</evidence>
<evidence type="ECO:0000259" key="11">
    <source>
        <dbReference type="PROSITE" id="PS50109"/>
    </source>
</evidence>
<evidence type="ECO:0000313" key="12">
    <source>
        <dbReference type="EMBL" id="AEV34426.1"/>
    </source>
</evidence>
<dbReference type="GO" id="GO:0000155">
    <property type="term" value="F:phosphorelay sensor kinase activity"/>
    <property type="evidence" value="ECO:0007669"/>
    <property type="project" value="InterPro"/>
</dbReference>
<dbReference type="InterPro" id="IPR036890">
    <property type="entry name" value="HATPase_C_sf"/>
</dbReference>
<feature type="domain" description="Histidine kinase" evidence="11">
    <location>
        <begin position="483"/>
        <end position="668"/>
    </location>
</feature>
<dbReference type="SMART" id="SM00387">
    <property type="entry name" value="HATPase_c"/>
    <property type="match status" value="1"/>
</dbReference>
<name>G8R6G3_OWEHD</name>
<dbReference type="Proteomes" id="UP000005631">
    <property type="component" value="Chromosome"/>
</dbReference>
<dbReference type="CDD" id="cd16917">
    <property type="entry name" value="HATPase_UhpB-NarQ-NarX-like"/>
    <property type="match status" value="1"/>
</dbReference>
<dbReference type="SUPFAM" id="SSF48452">
    <property type="entry name" value="TPR-like"/>
    <property type="match status" value="1"/>
</dbReference>
<organism evidence="12 13">
    <name type="scientific">Owenweeksia hongkongensis (strain DSM 17368 / CIP 108786 / JCM 12287 / NRRL B-23963 / UST20020801)</name>
    <dbReference type="NCBI Taxonomy" id="926562"/>
    <lineage>
        <taxon>Bacteria</taxon>
        <taxon>Pseudomonadati</taxon>
        <taxon>Bacteroidota</taxon>
        <taxon>Flavobacteriia</taxon>
        <taxon>Flavobacteriales</taxon>
        <taxon>Owenweeksiaceae</taxon>
        <taxon>Owenweeksia</taxon>
    </lineage>
</organism>
<evidence type="ECO:0000256" key="7">
    <source>
        <dbReference type="ARBA" id="ARBA00022840"/>
    </source>
</evidence>
<dbReference type="eggNOG" id="COG0457">
    <property type="taxonomic scope" value="Bacteria"/>
</dbReference>
<evidence type="ECO:0000313" key="13">
    <source>
        <dbReference type="Proteomes" id="UP000005631"/>
    </source>
</evidence>
<sequence>MKTKNIHIWKFIILLLLVLPVRPAQAQKNSPLSISEIHTLTETMVNYSPDSTLALLNLASHKIDLLKDKKLASAYRADNNLRMADYWVFEDIKKAKEYLSRSHDYYKSNVNNKRLAEIFCLKAQIIKLEGKVRIEAIEEALPYFDTALTYALLQDNPKTPAFIYYEKAITLQQAERWQESLENAFLDIQYAELSGDSLSMAMSYFLMGRIYNYFGFSDYSEPYIAKAISYGDGMFLLFSVIHSYANILLENGKTEHALENYQLALKICLEKGRLDRAKVIHTSIGQVHLREGNFKLAEEAFFAINELHKVEKSEFPNSLLFSAQMHHYWGDNIATLNSLKKLTENYSSTNFYASEIDIYKGVADLYFQLNLPEKSSLFYKKWGTLKDSLQTYSSRLQLGELEKMYFNERAKNQTITRKNEELKESRSTQATMGVLFITLIVIGVWVTYFIRMKGLKENQKLKFALKTKQLEQLMEVQETERQRIARELHDGIGQSLAALKLQLQFDEAPNAQQVTMERVNALCKEVRTLSHQMMPLVLRENGLKAAIEQLLKSSFTNPEIEADMVTHNVDLRLSEKTEVHLYRITQELISNILKHANATNVGVQLLLRDDTMILIVEDNGIGYVQEDKIEGIGISNIYSRVEALSGRMRIRSSKENGTCVHIAIPYSHQSNKKTA</sequence>
<keyword evidence="7" id="KW-0067">ATP-binding</keyword>
<dbReference type="SUPFAM" id="SSF55874">
    <property type="entry name" value="ATPase domain of HSP90 chaperone/DNA topoisomerase II/histidine kinase"/>
    <property type="match status" value="1"/>
</dbReference>
<dbReference type="Gene3D" id="1.25.40.10">
    <property type="entry name" value="Tetratricopeptide repeat domain"/>
    <property type="match status" value="2"/>
</dbReference>
<reference evidence="12 13" key="1">
    <citation type="journal article" date="2012" name="Stand. Genomic Sci.">
        <title>Genome sequence of the orange-pigmented seawater bacterium Owenweeksia hongkongensis type strain (UST20020801(T)).</title>
        <authorList>
            <person name="Riedel T."/>
            <person name="Held B."/>
            <person name="Nolan M."/>
            <person name="Lucas S."/>
            <person name="Lapidus A."/>
            <person name="Tice H."/>
            <person name="Del Rio T.G."/>
            <person name="Cheng J.F."/>
            <person name="Han C."/>
            <person name="Tapia R."/>
            <person name="Goodwin L.A."/>
            <person name="Pitluck S."/>
            <person name="Liolios K."/>
            <person name="Mavromatis K."/>
            <person name="Pagani I."/>
            <person name="Ivanova N."/>
            <person name="Mikhailova N."/>
            <person name="Pati A."/>
            <person name="Chen A."/>
            <person name="Palaniappan K."/>
            <person name="Rohde M."/>
            <person name="Tindall B.J."/>
            <person name="Detter J.C."/>
            <person name="Goker M."/>
            <person name="Woyke T."/>
            <person name="Bristow J."/>
            <person name="Eisen J.A."/>
            <person name="Markowitz V."/>
            <person name="Hugenholtz P."/>
            <person name="Klenk H.P."/>
            <person name="Kyrpides N.C."/>
        </authorList>
    </citation>
    <scope>NUCLEOTIDE SEQUENCE</scope>
    <source>
        <strain evidence="13">DSM 17368 / JCM 12287 / NRRL B-23963</strain>
    </source>
</reference>
<keyword evidence="10" id="KW-0732">Signal</keyword>
<dbReference type="EMBL" id="CP003156">
    <property type="protein sequence ID" value="AEV34426.1"/>
    <property type="molecule type" value="Genomic_DNA"/>
</dbReference>
<dbReference type="AlphaFoldDB" id="G8R6G3"/>
<dbReference type="RefSeq" id="WP_014203773.1">
    <property type="nucleotide sequence ID" value="NC_016599.1"/>
</dbReference>
<keyword evidence="9" id="KW-1133">Transmembrane helix</keyword>
<dbReference type="InterPro" id="IPR011712">
    <property type="entry name" value="Sig_transdc_His_kin_sub3_dim/P"/>
</dbReference>
<dbReference type="PROSITE" id="PS50109">
    <property type="entry name" value="HIS_KIN"/>
    <property type="match status" value="1"/>
</dbReference>
<keyword evidence="6 12" id="KW-0418">Kinase</keyword>
<keyword evidence="5" id="KW-0547">Nucleotide-binding</keyword>
<evidence type="ECO:0000256" key="4">
    <source>
        <dbReference type="ARBA" id="ARBA00022679"/>
    </source>
</evidence>
<dbReference type="GO" id="GO:0016020">
    <property type="term" value="C:membrane"/>
    <property type="evidence" value="ECO:0007669"/>
    <property type="project" value="InterPro"/>
</dbReference>
<keyword evidence="13" id="KW-1185">Reference proteome</keyword>
<keyword evidence="9" id="KW-0812">Transmembrane</keyword>
<dbReference type="InterPro" id="IPR003594">
    <property type="entry name" value="HATPase_dom"/>
</dbReference>
<dbReference type="STRING" id="926562.Oweho_3477"/>
<evidence type="ECO:0000256" key="2">
    <source>
        <dbReference type="ARBA" id="ARBA00012438"/>
    </source>
</evidence>
<feature type="chain" id="PRO_5003514734" description="histidine kinase" evidence="10">
    <location>
        <begin position="27"/>
        <end position="675"/>
    </location>
</feature>
<dbReference type="GO" id="GO:0005524">
    <property type="term" value="F:ATP binding"/>
    <property type="evidence" value="ECO:0007669"/>
    <property type="project" value="UniProtKB-KW"/>
</dbReference>
<keyword evidence="3" id="KW-0597">Phosphoprotein</keyword>